<dbReference type="Proteomes" id="UP000828390">
    <property type="component" value="Unassembled WGS sequence"/>
</dbReference>
<keyword evidence="1" id="KW-0812">Transmembrane</keyword>
<sequence length="228" mass="25766">MPDVPRPRKEWQVVIVLLLGIAVVYYLANQQNVRTLIPGARFLSQTPSTAPLRLSTPTPTAVTLLQTHTPTDVTPRIVFPEVKRLTPINYTEPCHGTLDDSRRTTVFHGYEKVQGYIDEAFTNLKDVNDLASDADPVFVSGASSNHLLESIAMFKSFNKIVRSEKPNTKFIFYDLGLKTDEQEQIKAVCQCEFRTFPFARFPDHVKGVVGYAFKPLITMMVIKDNPFM</sequence>
<evidence type="ECO:0000313" key="2">
    <source>
        <dbReference type="EMBL" id="KAH3822087.1"/>
    </source>
</evidence>
<organism evidence="2 3">
    <name type="scientific">Dreissena polymorpha</name>
    <name type="common">Zebra mussel</name>
    <name type="synonym">Mytilus polymorpha</name>
    <dbReference type="NCBI Taxonomy" id="45954"/>
    <lineage>
        <taxon>Eukaryota</taxon>
        <taxon>Metazoa</taxon>
        <taxon>Spiralia</taxon>
        <taxon>Lophotrochozoa</taxon>
        <taxon>Mollusca</taxon>
        <taxon>Bivalvia</taxon>
        <taxon>Autobranchia</taxon>
        <taxon>Heteroconchia</taxon>
        <taxon>Euheterodonta</taxon>
        <taxon>Imparidentia</taxon>
        <taxon>Neoheterodontei</taxon>
        <taxon>Myida</taxon>
        <taxon>Dreissenoidea</taxon>
        <taxon>Dreissenidae</taxon>
        <taxon>Dreissena</taxon>
    </lineage>
</organism>
<dbReference type="PANTHER" id="PTHR31389:SF4">
    <property type="entry name" value="LD39211P"/>
    <property type="match status" value="1"/>
</dbReference>
<gene>
    <name evidence="2" type="ORF">DPMN_123858</name>
</gene>
<accession>A0A9D4GSE7</accession>
<keyword evidence="1" id="KW-1133">Transmembrane helix</keyword>
<comment type="caution">
    <text evidence="2">The sequence shown here is derived from an EMBL/GenBank/DDBJ whole genome shotgun (WGS) entry which is preliminary data.</text>
</comment>
<evidence type="ECO:0000256" key="1">
    <source>
        <dbReference type="SAM" id="Phobius"/>
    </source>
</evidence>
<proteinExistence type="predicted"/>
<dbReference type="InterPro" id="IPR012444">
    <property type="entry name" value="DUF1647"/>
</dbReference>
<dbReference type="EMBL" id="JAIWYP010000005">
    <property type="protein sequence ID" value="KAH3822087.1"/>
    <property type="molecule type" value="Genomic_DNA"/>
</dbReference>
<reference evidence="2" key="2">
    <citation type="submission" date="2020-11" db="EMBL/GenBank/DDBJ databases">
        <authorList>
            <person name="McCartney M.A."/>
            <person name="Auch B."/>
            <person name="Kono T."/>
            <person name="Mallez S."/>
            <person name="Becker A."/>
            <person name="Gohl D.M."/>
            <person name="Silverstein K.A.T."/>
            <person name="Koren S."/>
            <person name="Bechman K.B."/>
            <person name="Herman A."/>
            <person name="Abrahante J.E."/>
            <person name="Garbe J."/>
        </authorList>
    </citation>
    <scope>NUCLEOTIDE SEQUENCE</scope>
    <source>
        <strain evidence="2">Duluth1</strain>
        <tissue evidence="2">Whole animal</tissue>
    </source>
</reference>
<dbReference type="AlphaFoldDB" id="A0A9D4GSE7"/>
<keyword evidence="3" id="KW-1185">Reference proteome</keyword>
<feature type="transmembrane region" description="Helical" evidence="1">
    <location>
        <begin position="12"/>
        <end position="28"/>
    </location>
</feature>
<evidence type="ECO:0000313" key="3">
    <source>
        <dbReference type="Proteomes" id="UP000828390"/>
    </source>
</evidence>
<dbReference type="Pfam" id="PF07801">
    <property type="entry name" value="DUF1647"/>
    <property type="match status" value="1"/>
</dbReference>
<dbReference type="PANTHER" id="PTHR31389">
    <property type="entry name" value="LD39211P"/>
    <property type="match status" value="1"/>
</dbReference>
<name>A0A9D4GSE7_DREPO</name>
<protein>
    <submittedName>
        <fullName evidence="2">Uncharacterized protein</fullName>
    </submittedName>
</protein>
<keyword evidence="1" id="KW-0472">Membrane</keyword>
<reference evidence="2" key="1">
    <citation type="journal article" date="2019" name="bioRxiv">
        <title>The Genome of the Zebra Mussel, Dreissena polymorpha: A Resource for Invasive Species Research.</title>
        <authorList>
            <person name="McCartney M.A."/>
            <person name="Auch B."/>
            <person name="Kono T."/>
            <person name="Mallez S."/>
            <person name="Zhang Y."/>
            <person name="Obille A."/>
            <person name="Becker A."/>
            <person name="Abrahante J.E."/>
            <person name="Garbe J."/>
            <person name="Badalamenti J.P."/>
            <person name="Herman A."/>
            <person name="Mangelson H."/>
            <person name="Liachko I."/>
            <person name="Sullivan S."/>
            <person name="Sone E.D."/>
            <person name="Koren S."/>
            <person name="Silverstein K.A.T."/>
            <person name="Beckman K.B."/>
            <person name="Gohl D.M."/>
        </authorList>
    </citation>
    <scope>NUCLEOTIDE SEQUENCE</scope>
    <source>
        <strain evidence="2">Duluth1</strain>
        <tissue evidence="2">Whole animal</tissue>
    </source>
</reference>